<dbReference type="OrthoDB" id="2683229at2759"/>
<evidence type="ECO:0000256" key="1">
    <source>
        <dbReference type="SAM" id="MobiDB-lite"/>
    </source>
</evidence>
<reference evidence="3 4" key="1">
    <citation type="submission" date="2014-04" db="EMBL/GenBank/DDBJ databases">
        <authorList>
            <consortium name="DOE Joint Genome Institute"/>
            <person name="Kuo A."/>
            <person name="Kohler A."/>
            <person name="Costa M.D."/>
            <person name="Nagy L.G."/>
            <person name="Floudas D."/>
            <person name="Copeland A."/>
            <person name="Barry K.W."/>
            <person name="Cichocki N."/>
            <person name="Veneault-Fourrey C."/>
            <person name="LaButti K."/>
            <person name="Lindquist E.A."/>
            <person name="Lipzen A."/>
            <person name="Lundell T."/>
            <person name="Morin E."/>
            <person name="Murat C."/>
            <person name="Sun H."/>
            <person name="Tunlid A."/>
            <person name="Henrissat B."/>
            <person name="Grigoriev I.V."/>
            <person name="Hibbett D.S."/>
            <person name="Martin F."/>
            <person name="Nordberg H.P."/>
            <person name="Cantor M.N."/>
            <person name="Hua S.X."/>
        </authorList>
    </citation>
    <scope>NUCLEOTIDE SEQUENCE [LARGE SCALE GENOMIC DNA]</scope>
    <source>
        <strain evidence="3 4">Marx 270</strain>
    </source>
</reference>
<dbReference type="InParanoid" id="A0A0C3NDN1"/>
<reference evidence="4" key="2">
    <citation type="submission" date="2015-01" db="EMBL/GenBank/DDBJ databases">
        <title>Evolutionary Origins and Diversification of the Mycorrhizal Mutualists.</title>
        <authorList>
            <consortium name="DOE Joint Genome Institute"/>
            <consortium name="Mycorrhizal Genomics Consortium"/>
            <person name="Kohler A."/>
            <person name="Kuo A."/>
            <person name="Nagy L.G."/>
            <person name="Floudas D."/>
            <person name="Copeland A."/>
            <person name="Barry K.W."/>
            <person name="Cichocki N."/>
            <person name="Veneault-Fourrey C."/>
            <person name="LaButti K."/>
            <person name="Lindquist E.A."/>
            <person name="Lipzen A."/>
            <person name="Lundell T."/>
            <person name="Morin E."/>
            <person name="Murat C."/>
            <person name="Riley R."/>
            <person name="Ohm R."/>
            <person name="Sun H."/>
            <person name="Tunlid A."/>
            <person name="Henrissat B."/>
            <person name="Grigoriev I.V."/>
            <person name="Hibbett D.S."/>
            <person name="Martin F."/>
        </authorList>
    </citation>
    <scope>NUCLEOTIDE SEQUENCE [LARGE SCALE GENOMIC DNA]</scope>
    <source>
        <strain evidence="4">Marx 270</strain>
    </source>
</reference>
<evidence type="ECO:0000259" key="2">
    <source>
        <dbReference type="PROSITE" id="PS50048"/>
    </source>
</evidence>
<dbReference type="PROSITE" id="PS00463">
    <property type="entry name" value="ZN2_CY6_FUNGAL_1"/>
    <property type="match status" value="1"/>
</dbReference>
<gene>
    <name evidence="3" type="ORF">M404DRAFT_35625</name>
</gene>
<dbReference type="PROSITE" id="PS50048">
    <property type="entry name" value="ZN2_CY6_FUNGAL_2"/>
    <property type="match status" value="1"/>
</dbReference>
<dbReference type="EMBL" id="KN832128">
    <property type="protein sequence ID" value="KIN93875.1"/>
    <property type="molecule type" value="Genomic_DNA"/>
</dbReference>
<keyword evidence="4" id="KW-1185">Reference proteome</keyword>
<proteinExistence type="predicted"/>
<evidence type="ECO:0000313" key="3">
    <source>
        <dbReference type="EMBL" id="KIN93875.1"/>
    </source>
</evidence>
<dbReference type="AlphaFoldDB" id="A0A0C3NDN1"/>
<accession>A0A0C3NDN1</accession>
<dbReference type="Proteomes" id="UP000054217">
    <property type="component" value="Unassembled WGS sequence"/>
</dbReference>
<dbReference type="GO" id="GO:0000981">
    <property type="term" value="F:DNA-binding transcription factor activity, RNA polymerase II-specific"/>
    <property type="evidence" value="ECO:0007669"/>
    <property type="project" value="InterPro"/>
</dbReference>
<dbReference type="GO" id="GO:0008270">
    <property type="term" value="F:zinc ion binding"/>
    <property type="evidence" value="ECO:0007669"/>
    <property type="project" value="InterPro"/>
</dbReference>
<feature type="region of interest" description="Disordered" evidence="1">
    <location>
        <begin position="67"/>
        <end position="145"/>
    </location>
</feature>
<dbReference type="InterPro" id="IPR001138">
    <property type="entry name" value="Zn2Cys6_DnaBD"/>
</dbReference>
<evidence type="ECO:0000313" key="4">
    <source>
        <dbReference type="Proteomes" id="UP000054217"/>
    </source>
</evidence>
<organism evidence="3 4">
    <name type="scientific">Pisolithus tinctorius Marx 270</name>
    <dbReference type="NCBI Taxonomy" id="870435"/>
    <lineage>
        <taxon>Eukaryota</taxon>
        <taxon>Fungi</taxon>
        <taxon>Dikarya</taxon>
        <taxon>Basidiomycota</taxon>
        <taxon>Agaricomycotina</taxon>
        <taxon>Agaricomycetes</taxon>
        <taxon>Agaricomycetidae</taxon>
        <taxon>Boletales</taxon>
        <taxon>Sclerodermatineae</taxon>
        <taxon>Pisolithaceae</taxon>
        <taxon>Pisolithus</taxon>
    </lineage>
</organism>
<sequence length="212" mass="23980">MTLIGVDMFLKWHEDLGSIDHLWPEWKTALAPSKTDIANHKWLDIVERQYDYHRLGLPMPCVVPTPTPPTQETKMPTSNKGKRKVTKVEVEQMIAEGSHRMEVDDEGEEEVPEKEDEEEEPATVETDDEDDVSAQGQSKCKPCPPSDGLYGRAALAFRRTPSPDPKSCESCRRRKVQCYRNPGKSCFLCDGRKIRCNHAKGGTTAPTRWNPS</sequence>
<name>A0A0C3NDN1_PISTI</name>
<feature type="compositionally biased region" description="Acidic residues" evidence="1">
    <location>
        <begin position="103"/>
        <end position="132"/>
    </location>
</feature>
<feature type="domain" description="Zn(2)-C6 fungal-type" evidence="2">
    <location>
        <begin position="167"/>
        <end position="198"/>
    </location>
</feature>
<dbReference type="HOGENOM" id="CLU_041699_0_0_1"/>
<protein>
    <recommendedName>
        <fullName evidence="2">Zn(2)-C6 fungal-type domain-containing protein</fullName>
    </recommendedName>
</protein>